<feature type="active site" description="Phosphohistidine intermediate" evidence="8">
    <location>
        <position position="506"/>
    </location>
</feature>
<dbReference type="NCBIfam" id="NF003917">
    <property type="entry name" value="PRK05443.1-1"/>
    <property type="match status" value="1"/>
</dbReference>
<dbReference type="Gene3D" id="3.30.870.10">
    <property type="entry name" value="Endonuclease Chain A"/>
    <property type="match status" value="2"/>
</dbReference>
<dbReference type="EC" id="2.7.4.1" evidence="8 9"/>
<evidence type="ECO:0000313" key="15">
    <source>
        <dbReference type="EMBL" id="VFK64510.1"/>
    </source>
</evidence>
<dbReference type="HAMAP" id="MF_00347">
    <property type="entry name" value="Polyphosphate_kinase"/>
    <property type="match status" value="1"/>
</dbReference>
<accession>A0A451AEP3</accession>
<keyword evidence="2 8" id="KW-0808">Transferase</keyword>
<keyword evidence="5 8" id="KW-0418">Kinase</keyword>
<dbReference type="NCBIfam" id="NF003918">
    <property type="entry name" value="PRK05443.1-2"/>
    <property type="match status" value="1"/>
</dbReference>
<dbReference type="SUPFAM" id="SSF56024">
    <property type="entry name" value="Phospholipase D/nuclease"/>
    <property type="match status" value="2"/>
</dbReference>
<evidence type="ECO:0000256" key="5">
    <source>
        <dbReference type="ARBA" id="ARBA00022777"/>
    </source>
</evidence>
<feature type="domain" description="Polyphosphate kinase C-terminal" evidence="14">
    <location>
        <begin position="401"/>
        <end position="567"/>
    </location>
</feature>
<dbReference type="InterPro" id="IPR025200">
    <property type="entry name" value="PPK_C_dom2"/>
</dbReference>
<evidence type="ECO:0000256" key="9">
    <source>
        <dbReference type="RuleBase" id="RU003800"/>
    </source>
</evidence>
<evidence type="ECO:0000256" key="7">
    <source>
        <dbReference type="ARBA" id="ARBA00022842"/>
    </source>
</evidence>
<keyword evidence="3 8" id="KW-0479">Metal-binding</keyword>
<dbReference type="InterPro" id="IPR036830">
    <property type="entry name" value="PP_kinase_middle_dom_sf"/>
</dbReference>
<comment type="cofactor">
    <cofactor evidence="8">
        <name>Mg(2+)</name>
        <dbReference type="ChEBI" id="CHEBI:18420"/>
    </cofactor>
</comment>
<dbReference type="PANTHER" id="PTHR30218">
    <property type="entry name" value="POLYPHOSPHATE KINASE"/>
    <property type="match status" value="1"/>
</dbReference>
<dbReference type="GO" id="GO:0006799">
    <property type="term" value="P:polyphosphate biosynthetic process"/>
    <property type="evidence" value="ECO:0007669"/>
    <property type="project" value="UniProtKB-UniRule"/>
</dbReference>
<feature type="region of interest" description="Disordered" evidence="10">
    <location>
        <begin position="21"/>
        <end position="68"/>
    </location>
</feature>
<evidence type="ECO:0000259" key="11">
    <source>
        <dbReference type="Pfam" id="PF02503"/>
    </source>
</evidence>
<keyword evidence="7 8" id="KW-0460">Magnesium</keyword>
<dbReference type="GO" id="GO:0009358">
    <property type="term" value="C:polyphosphate kinase complex"/>
    <property type="evidence" value="ECO:0007669"/>
    <property type="project" value="InterPro"/>
</dbReference>
<comment type="PTM">
    <text evidence="8 9">An intermediate of this reaction is the autophosphorylated ppk in which a phosphate is covalently linked to a histidine residue through a N-P bond.</text>
</comment>
<dbReference type="SUPFAM" id="SSF143724">
    <property type="entry name" value="PHP14-like"/>
    <property type="match status" value="1"/>
</dbReference>
<keyword evidence="4 8" id="KW-0547">Nucleotide-binding</keyword>
<reference evidence="15" key="1">
    <citation type="submission" date="2019-02" db="EMBL/GenBank/DDBJ databases">
        <authorList>
            <person name="Gruber-Vodicka R. H."/>
            <person name="Seah K. B. B."/>
        </authorList>
    </citation>
    <scope>NUCLEOTIDE SEQUENCE</scope>
    <source>
        <strain evidence="15">BECK_BY1</strain>
    </source>
</reference>
<evidence type="ECO:0000259" key="12">
    <source>
        <dbReference type="Pfam" id="PF13089"/>
    </source>
</evidence>
<evidence type="ECO:0000256" key="3">
    <source>
        <dbReference type="ARBA" id="ARBA00022723"/>
    </source>
</evidence>
<feature type="domain" description="Polyphosphate kinase C-terminal" evidence="13">
    <location>
        <begin position="575"/>
        <end position="746"/>
    </location>
</feature>
<evidence type="ECO:0000259" key="13">
    <source>
        <dbReference type="Pfam" id="PF13090"/>
    </source>
</evidence>
<feature type="compositionally biased region" description="Basic and acidic residues" evidence="10">
    <location>
        <begin position="40"/>
        <end position="65"/>
    </location>
</feature>
<organism evidence="15">
    <name type="scientific">Candidatus Kentrum sp. TUN</name>
    <dbReference type="NCBI Taxonomy" id="2126343"/>
    <lineage>
        <taxon>Bacteria</taxon>
        <taxon>Pseudomonadati</taxon>
        <taxon>Pseudomonadota</taxon>
        <taxon>Gammaproteobacteria</taxon>
        <taxon>Candidatus Kentrum</taxon>
    </lineage>
</organism>
<dbReference type="SUPFAM" id="SSF140356">
    <property type="entry name" value="PPK N-terminal domain-like"/>
    <property type="match status" value="1"/>
</dbReference>
<dbReference type="Gene3D" id="1.20.58.310">
    <property type="entry name" value="Polyphosphate kinase N-terminal domain"/>
    <property type="match status" value="1"/>
</dbReference>
<dbReference type="InterPro" id="IPR036832">
    <property type="entry name" value="PPK_N_dom_sf"/>
</dbReference>
<proteinExistence type="inferred from homology"/>
<dbReference type="CDD" id="cd09165">
    <property type="entry name" value="PLDc_PaPPK1_C1_like"/>
    <property type="match status" value="1"/>
</dbReference>
<dbReference type="PIRSF" id="PIRSF015589">
    <property type="entry name" value="PP_kinase"/>
    <property type="match status" value="1"/>
</dbReference>
<dbReference type="Pfam" id="PF13090">
    <property type="entry name" value="PP_kinase_C"/>
    <property type="match status" value="1"/>
</dbReference>
<protein>
    <recommendedName>
        <fullName evidence="8 9">Polyphosphate kinase</fullName>
        <ecNumber evidence="8 9">2.7.4.1</ecNumber>
    </recommendedName>
    <alternativeName>
        <fullName evidence="8">ATP-polyphosphate phosphotransferase</fullName>
    </alternativeName>
    <alternativeName>
        <fullName evidence="8">Polyphosphoric acid kinase</fullName>
    </alternativeName>
</protein>
<evidence type="ECO:0000256" key="4">
    <source>
        <dbReference type="ARBA" id="ARBA00022741"/>
    </source>
</evidence>
<dbReference type="Pfam" id="PF13089">
    <property type="entry name" value="PP_kinase_N"/>
    <property type="match status" value="1"/>
</dbReference>
<evidence type="ECO:0000256" key="10">
    <source>
        <dbReference type="SAM" id="MobiDB-lite"/>
    </source>
</evidence>
<comment type="similarity">
    <text evidence="8 9">Belongs to the polyphosphate kinase 1 (PPK1) family.</text>
</comment>
<feature type="compositionally biased region" description="Polar residues" evidence="10">
    <location>
        <begin position="21"/>
        <end position="31"/>
    </location>
</feature>
<dbReference type="Pfam" id="PF17941">
    <property type="entry name" value="PP_kinase_C_1"/>
    <property type="match status" value="1"/>
</dbReference>
<feature type="binding site" evidence="8">
    <location>
        <position position="446"/>
    </location>
    <ligand>
        <name>Mg(2+)</name>
        <dbReference type="ChEBI" id="CHEBI:18420"/>
    </ligand>
</feature>
<comment type="function">
    <text evidence="8 9">Catalyzes the reversible transfer of the terminal phosphate of ATP to form a long-chain polyphosphate (polyP).</text>
</comment>
<feature type="binding site" evidence="8">
    <location>
        <position position="635"/>
    </location>
    <ligand>
        <name>ATP</name>
        <dbReference type="ChEBI" id="CHEBI:30616"/>
    </ligand>
</feature>
<dbReference type="InterPro" id="IPR024953">
    <property type="entry name" value="PP_kinase_middle"/>
</dbReference>
<dbReference type="InterPro" id="IPR041108">
    <property type="entry name" value="PP_kinase_C_1"/>
</dbReference>
<dbReference type="NCBIfam" id="TIGR03705">
    <property type="entry name" value="poly_P_kin"/>
    <property type="match status" value="1"/>
</dbReference>
<name>A0A451AEP3_9GAMM</name>
<keyword evidence="6 8" id="KW-0067">ATP-binding</keyword>
<dbReference type="InterPro" id="IPR003414">
    <property type="entry name" value="PP_kinase"/>
</dbReference>
<dbReference type="FunFam" id="3.30.870.10:FF:000001">
    <property type="entry name" value="Polyphosphate kinase"/>
    <property type="match status" value="1"/>
</dbReference>
<evidence type="ECO:0000256" key="2">
    <source>
        <dbReference type="ARBA" id="ARBA00022679"/>
    </source>
</evidence>
<evidence type="ECO:0000259" key="14">
    <source>
        <dbReference type="Pfam" id="PF17941"/>
    </source>
</evidence>
<feature type="binding site" evidence="8">
    <location>
        <position position="119"/>
    </location>
    <ligand>
        <name>ATP</name>
        <dbReference type="ChEBI" id="CHEBI:30616"/>
    </ligand>
</feature>
<feature type="binding site" evidence="8">
    <location>
        <position position="539"/>
    </location>
    <ligand>
        <name>ATP</name>
        <dbReference type="ChEBI" id="CHEBI:30616"/>
    </ligand>
</feature>
<feature type="binding site" evidence="8">
    <location>
        <position position="476"/>
    </location>
    <ligand>
        <name>Mg(2+)</name>
        <dbReference type="ChEBI" id="CHEBI:18420"/>
    </ligand>
</feature>
<gene>
    <name evidence="8" type="primary">ppk</name>
    <name evidence="15" type="ORF">BECKTUN1418D_GA0071000_12682</name>
</gene>
<dbReference type="PANTHER" id="PTHR30218:SF0">
    <property type="entry name" value="POLYPHOSPHATE KINASE"/>
    <property type="match status" value="1"/>
</dbReference>
<dbReference type="CDD" id="cd09168">
    <property type="entry name" value="PLDc_PaPPK1_C2_like"/>
    <property type="match status" value="1"/>
</dbReference>
<dbReference type="InterPro" id="IPR025198">
    <property type="entry name" value="PPK_N_dom"/>
</dbReference>
<feature type="domain" description="Polyphosphate kinase N-terminal" evidence="12">
    <location>
        <begin position="81"/>
        <end position="186"/>
    </location>
</feature>
<feature type="binding site" evidence="8">
    <location>
        <position position="663"/>
    </location>
    <ligand>
        <name>ATP</name>
        <dbReference type="ChEBI" id="CHEBI:30616"/>
    </ligand>
</feature>
<sequence length="791" mass="89858">MNGRYDRHLFITMGSATMQQSIEKPHISNSRNIEDVPTDESSKAVSSKDRADEKSTTSNVKEKNGDLGSVPKFDLNAAELYLNRELTWIDFNRRVLHEVEDERTPLLERVKFLAIVSSNLDEFFMKRIGGLKQQLAAGMLKPTVDGRTPAQQITECHTQTRNIRLKREEIYNVLVRQLAEHDIHLVQYNLLGKDQQAELREYFIHSIFPLVTPLAMDPGHPFPFISNLAINFLVTLRYPGGTGIYMARVKVPLIKGIAPRFLRVGGGNTFVTLDDVMIHNLDLLFPGMEIESCDLFRVTRNANVEMDEEAADDLLEMIQSELRERHFAPIVRLEVMPGMNPTLRGMLTAELGLDAEIDVFEVKGMLAMRDLFEISMLDIPELHNSPHRPIDHTRLAHNRQNIFHIIRKAPLLLQHPYESFSTSVERFLRTASMDPKVLAIKMTLYRTSASGNIITSLIDAAQNGKQVAVLVELKARFDEAANIRWARRLEQAGIHVTYGVVGLKTHSKVILVVRKDYNGIQHYAHIGTGNYHADTARLYGDLGILTGDKDIGHDLTELFNFLTGYSSPLSYRKILAAPYTLKRGLLDRIEREIGKHTPESPGLIQFKTNALEDFDITKALYRACQAGVKVDLIVRDTCRLRPGISGLSETARVISVIGRFLEHTRIYYFQNGGEEEYYIGSADLMKRNLESRVEVVTPVENPDLRQDLRLMLDVQLADRRSVWDLRPDGSYIQRKPGEGQETHGSQETLISLAETRMAAALKHKQGRIRRKLVNRFQKRLKTVSGNLLENR</sequence>
<evidence type="ECO:0000256" key="8">
    <source>
        <dbReference type="HAMAP-Rule" id="MF_00347"/>
    </source>
</evidence>
<dbReference type="AlphaFoldDB" id="A0A451AEP3"/>
<evidence type="ECO:0000256" key="1">
    <source>
        <dbReference type="ARBA" id="ARBA00022553"/>
    </source>
</evidence>
<dbReference type="Gene3D" id="3.30.1840.10">
    <property type="entry name" value="Polyphosphate kinase middle domain"/>
    <property type="match status" value="1"/>
</dbReference>
<dbReference type="EMBL" id="CAADFX010000268">
    <property type="protein sequence ID" value="VFK64510.1"/>
    <property type="molecule type" value="Genomic_DNA"/>
</dbReference>
<keyword evidence="1 8" id="KW-0597">Phosphoprotein</keyword>
<evidence type="ECO:0000256" key="6">
    <source>
        <dbReference type="ARBA" id="ARBA00022840"/>
    </source>
</evidence>
<dbReference type="GO" id="GO:0046872">
    <property type="term" value="F:metal ion binding"/>
    <property type="evidence" value="ECO:0007669"/>
    <property type="project" value="UniProtKB-KW"/>
</dbReference>
<feature type="domain" description="Polyphosphate kinase middle" evidence="11">
    <location>
        <begin position="195"/>
        <end position="374"/>
    </location>
</feature>
<dbReference type="GO" id="GO:0005524">
    <property type="term" value="F:ATP binding"/>
    <property type="evidence" value="ECO:0007669"/>
    <property type="project" value="UniProtKB-KW"/>
</dbReference>
<dbReference type="NCBIfam" id="NF003921">
    <property type="entry name" value="PRK05443.2-2"/>
    <property type="match status" value="1"/>
</dbReference>
<dbReference type="Pfam" id="PF02503">
    <property type="entry name" value="PP_kinase"/>
    <property type="match status" value="1"/>
</dbReference>
<comment type="catalytic activity">
    <reaction evidence="8 9">
        <text>[phosphate](n) + ATP = [phosphate](n+1) + ADP</text>
        <dbReference type="Rhea" id="RHEA:19573"/>
        <dbReference type="Rhea" id="RHEA-COMP:9859"/>
        <dbReference type="Rhea" id="RHEA-COMP:14280"/>
        <dbReference type="ChEBI" id="CHEBI:16838"/>
        <dbReference type="ChEBI" id="CHEBI:30616"/>
        <dbReference type="ChEBI" id="CHEBI:456216"/>
        <dbReference type="EC" id="2.7.4.1"/>
    </reaction>
</comment>
<dbReference type="GO" id="GO:0008976">
    <property type="term" value="F:polyphosphate kinase activity"/>
    <property type="evidence" value="ECO:0007669"/>
    <property type="project" value="UniProtKB-UniRule"/>
</dbReference>